<evidence type="ECO:0000313" key="4">
    <source>
        <dbReference type="Proteomes" id="UP000308760"/>
    </source>
</evidence>
<name>A0A4S8QCR5_9ACTN</name>
<reference evidence="3 4" key="2">
    <citation type="submission" date="2019-05" db="EMBL/GenBank/DDBJ databases">
        <title>Glycomyces buryatensis sp. nov.</title>
        <authorList>
            <person name="Nikitina E."/>
        </authorList>
    </citation>
    <scope>NUCLEOTIDE SEQUENCE [LARGE SCALE GENOMIC DNA]</scope>
    <source>
        <strain evidence="3 4">18</strain>
    </source>
</reference>
<comment type="similarity">
    <text evidence="1">Belongs to the metallo-dependent hydrolases superfamily.</text>
</comment>
<dbReference type="InterPro" id="IPR052350">
    <property type="entry name" value="Metallo-dep_Lactonases"/>
</dbReference>
<dbReference type="PANTHER" id="PTHR43569:SF2">
    <property type="entry name" value="AMIDOHYDROLASE-RELATED DOMAIN-CONTAINING PROTEIN"/>
    <property type="match status" value="1"/>
</dbReference>
<dbReference type="Gene3D" id="3.20.20.140">
    <property type="entry name" value="Metal-dependent hydrolases"/>
    <property type="match status" value="1"/>
</dbReference>
<dbReference type="Proteomes" id="UP000308760">
    <property type="component" value="Unassembled WGS sequence"/>
</dbReference>
<dbReference type="GO" id="GO:0016787">
    <property type="term" value="F:hydrolase activity"/>
    <property type="evidence" value="ECO:0007669"/>
    <property type="project" value="UniProtKB-KW"/>
</dbReference>
<accession>A0A4S8QCR5</accession>
<dbReference type="AlphaFoldDB" id="A0A4S8QCR5"/>
<dbReference type="SUPFAM" id="SSF51556">
    <property type="entry name" value="Metallo-dependent hydrolases"/>
    <property type="match status" value="1"/>
</dbReference>
<proteinExistence type="inferred from homology"/>
<gene>
    <name evidence="3" type="ORF">FAB82_15580</name>
</gene>
<dbReference type="PANTHER" id="PTHR43569">
    <property type="entry name" value="AMIDOHYDROLASE"/>
    <property type="match status" value="1"/>
</dbReference>
<organism evidence="3 4">
    <name type="scientific">Glycomyces buryatensis</name>
    <dbReference type="NCBI Taxonomy" id="2570927"/>
    <lineage>
        <taxon>Bacteria</taxon>
        <taxon>Bacillati</taxon>
        <taxon>Actinomycetota</taxon>
        <taxon>Actinomycetes</taxon>
        <taxon>Glycomycetales</taxon>
        <taxon>Glycomycetaceae</taxon>
        <taxon>Glycomyces</taxon>
    </lineage>
</organism>
<keyword evidence="4" id="KW-1185">Reference proteome</keyword>
<feature type="domain" description="Amidohydrolase-related" evidence="2">
    <location>
        <begin position="23"/>
        <end position="295"/>
    </location>
</feature>
<protein>
    <submittedName>
        <fullName evidence="3">Amidohydrolase</fullName>
    </submittedName>
</protein>
<evidence type="ECO:0000256" key="1">
    <source>
        <dbReference type="ARBA" id="ARBA00038310"/>
    </source>
</evidence>
<dbReference type="OrthoDB" id="5450317at2"/>
<evidence type="ECO:0000313" key="3">
    <source>
        <dbReference type="EMBL" id="THV40675.1"/>
    </source>
</evidence>
<sequence length="298" mass="32820">MARPAQRRVASRGGSRLSTRPVIDAHQHVWTADYPWLAKPGYEAIHRDFGVADLRANLKAAGVDRTILVEADWGHPSETVEFLHLAGAVPEVAGVVGYVDLLDPDLPTTLGRYTTHRHTRYLVGLRDQVQARRDPDFLARPEVVSALRRIAGAVPTFDLIVRVDQLDAAARAAAAVPELQFVLDHLGKPQIRDGAAGLAAWREAVGPLAKRPNVVAKLSGLVTEADWEHWTPEDLRPFVQAALELFGPDRLMFGSDWPMCELAAPYTRVKEALIEILGGEDPDVFSATAQRIYRIGEQ</sequence>
<evidence type="ECO:0000259" key="2">
    <source>
        <dbReference type="Pfam" id="PF04909"/>
    </source>
</evidence>
<dbReference type="InterPro" id="IPR032466">
    <property type="entry name" value="Metal_Hydrolase"/>
</dbReference>
<dbReference type="Pfam" id="PF04909">
    <property type="entry name" value="Amidohydro_2"/>
    <property type="match status" value="1"/>
</dbReference>
<reference evidence="4" key="1">
    <citation type="submission" date="2019-04" db="EMBL/GenBank/DDBJ databases">
        <title>Nocardioides xinjiangensis sp. nov.</title>
        <authorList>
            <person name="Liu S."/>
        </authorList>
    </citation>
    <scope>NUCLEOTIDE SEQUENCE [LARGE SCALE GENOMIC DNA]</scope>
    <source>
        <strain evidence="4">18</strain>
    </source>
</reference>
<comment type="caution">
    <text evidence="3">The sequence shown here is derived from an EMBL/GenBank/DDBJ whole genome shotgun (WGS) entry which is preliminary data.</text>
</comment>
<dbReference type="InterPro" id="IPR006680">
    <property type="entry name" value="Amidohydro-rel"/>
</dbReference>
<keyword evidence="3" id="KW-0378">Hydrolase</keyword>
<dbReference type="EMBL" id="STGY01000056">
    <property type="protein sequence ID" value="THV40675.1"/>
    <property type="molecule type" value="Genomic_DNA"/>
</dbReference>